<feature type="non-terminal residue" evidence="3">
    <location>
        <position position="157"/>
    </location>
</feature>
<organism evidence="3 4">
    <name type="scientific">Lentithecium fluviatile CBS 122367</name>
    <dbReference type="NCBI Taxonomy" id="1168545"/>
    <lineage>
        <taxon>Eukaryota</taxon>
        <taxon>Fungi</taxon>
        <taxon>Dikarya</taxon>
        <taxon>Ascomycota</taxon>
        <taxon>Pezizomycotina</taxon>
        <taxon>Dothideomycetes</taxon>
        <taxon>Pleosporomycetidae</taxon>
        <taxon>Pleosporales</taxon>
        <taxon>Massarineae</taxon>
        <taxon>Lentitheciaceae</taxon>
        <taxon>Lentithecium</taxon>
    </lineage>
</organism>
<evidence type="ECO:0000256" key="1">
    <source>
        <dbReference type="SAM" id="MobiDB-lite"/>
    </source>
</evidence>
<dbReference type="InterPro" id="IPR010730">
    <property type="entry name" value="HET"/>
</dbReference>
<evidence type="ECO:0000313" key="3">
    <source>
        <dbReference type="EMBL" id="KAF2675717.1"/>
    </source>
</evidence>
<proteinExistence type="predicted"/>
<feature type="domain" description="Heterokaryon incompatibility" evidence="2">
    <location>
        <begin position="75"/>
        <end position="157"/>
    </location>
</feature>
<dbReference type="PANTHER" id="PTHR24148">
    <property type="entry name" value="ANKYRIN REPEAT DOMAIN-CONTAINING PROTEIN 39 HOMOLOG-RELATED"/>
    <property type="match status" value="1"/>
</dbReference>
<dbReference type="Proteomes" id="UP000799291">
    <property type="component" value="Unassembled WGS sequence"/>
</dbReference>
<evidence type="ECO:0000313" key="4">
    <source>
        <dbReference type="Proteomes" id="UP000799291"/>
    </source>
</evidence>
<reference evidence="3" key="1">
    <citation type="journal article" date="2020" name="Stud. Mycol.">
        <title>101 Dothideomycetes genomes: a test case for predicting lifestyles and emergence of pathogens.</title>
        <authorList>
            <person name="Haridas S."/>
            <person name="Albert R."/>
            <person name="Binder M."/>
            <person name="Bloem J."/>
            <person name="Labutti K."/>
            <person name="Salamov A."/>
            <person name="Andreopoulos B."/>
            <person name="Baker S."/>
            <person name="Barry K."/>
            <person name="Bills G."/>
            <person name="Bluhm B."/>
            <person name="Cannon C."/>
            <person name="Castanera R."/>
            <person name="Culley D."/>
            <person name="Daum C."/>
            <person name="Ezra D."/>
            <person name="Gonzalez J."/>
            <person name="Henrissat B."/>
            <person name="Kuo A."/>
            <person name="Liang C."/>
            <person name="Lipzen A."/>
            <person name="Lutzoni F."/>
            <person name="Magnuson J."/>
            <person name="Mondo S."/>
            <person name="Nolan M."/>
            <person name="Ohm R."/>
            <person name="Pangilinan J."/>
            <person name="Park H.-J."/>
            <person name="Ramirez L."/>
            <person name="Alfaro M."/>
            <person name="Sun H."/>
            <person name="Tritt A."/>
            <person name="Yoshinaga Y."/>
            <person name="Zwiers L.-H."/>
            <person name="Turgeon B."/>
            <person name="Goodwin S."/>
            <person name="Spatafora J."/>
            <person name="Crous P."/>
            <person name="Grigoriev I."/>
        </authorList>
    </citation>
    <scope>NUCLEOTIDE SEQUENCE</scope>
    <source>
        <strain evidence="3">CBS 122367</strain>
    </source>
</reference>
<dbReference type="AlphaFoldDB" id="A0A6G1IBV4"/>
<dbReference type="EMBL" id="MU005651">
    <property type="protein sequence ID" value="KAF2675717.1"/>
    <property type="molecule type" value="Genomic_DNA"/>
</dbReference>
<dbReference type="InterPro" id="IPR052895">
    <property type="entry name" value="HetReg/Transcr_Mod"/>
</dbReference>
<name>A0A6G1IBV4_9PLEO</name>
<keyword evidence="4" id="KW-1185">Reference proteome</keyword>
<dbReference type="PANTHER" id="PTHR24148:SF64">
    <property type="entry name" value="HETEROKARYON INCOMPATIBILITY DOMAIN-CONTAINING PROTEIN"/>
    <property type="match status" value="1"/>
</dbReference>
<dbReference type="OrthoDB" id="2157530at2759"/>
<dbReference type="Pfam" id="PF06985">
    <property type="entry name" value="HET"/>
    <property type="match status" value="1"/>
</dbReference>
<sequence>MSPYDEINPNEEWYKSTEPNLPPHDPDGSKVDYHPLSNHPSARWIRVLRLEPGWAYLKIRCSLIHINIDDDHVPYEAISYTWGKDQRFEQIICNGSWTSVTRSLAQALQMFRLIDRARILWADALCINQEDEEEKSWQVGLMRHIYTHAFHVLVWIG</sequence>
<protein>
    <submittedName>
        <fullName evidence="3">HET-domain-containing protein</fullName>
    </submittedName>
</protein>
<accession>A0A6G1IBV4</accession>
<feature type="region of interest" description="Disordered" evidence="1">
    <location>
        <begin position="1"/>
        <end position="32"/>
    </location>
</feature>
<evidence type="ECO:0000259" key="2">
    <source>
        <dbReference type="Pfam" id="PF06985"/>
    </source>
</evidence>
<gene>
    <name evidence="3" type="ORF">K458DRAFT_323875</name>
</gene>